<sequence>MSGPAPKREGGLAAPPRQQGQARLWLRRGSRAEASLLSPEPGQVKPEHSALGFRTRDRFSQPGAAFRVAAASTFPPEVCASRLEILSSVARLAVYAQTETANCWRLARASRLATVGPEGSA</sequence>
<comment type="caution">
    <text evidence="2">The sequence shown here is derived from an EMBL/GenBank/DDBJ whole genome shotgun (WGS) entry which is preliminary data.</text>
</comment>
<feature type="non-terminal residue" evidence="2">
    <location>
        <position position="121"/>
    </location>
</feature>
<keyword evidence="3" id="KW-1185">Reference proteome</keyword>
<proteinExistence type="predicted"/>
<feature type="compositionally biased region" description="Basic and acidic residues" evidence="1">
    <location>
        <begin position="1"/>
        <end position="10"/>
    </location>
</feature>
<feature type="region of interest" description="Disordered" evidence="1">
    <location>
        <begin position="1"/>
        <end position="22"/>
    </location>
</feature>
<evidence type="ECO:0000313" key="3">
    <source>
        <dbReference type="Proteomes" id="UP001266305"/>
    </source>
</evidence>
<protein>
    <submittedName>
        <fullName evidence="2">Uncharacterized protein</fullName>
    </submittedName>
</protein>
<name>A0ABQ9VT71_SAGOE</name>
<gene>
    <name evidence="2" type="ORF">P7K49_012335</name>
</gene>
<evidence type="ECO:0000313" key="2">
    <source>
        <dbReference type="EMBL" id="KAK2112588.1"/>
    </source>
</evidence>
<reference evidence="2 3" key="1">
    <citation type="submission" date="2023-05" db="EMBL/GenBank/DDBJ databases">
        <title>B98-5 Cell Line De Novo Hybrid Assembly: An Optical Mapping Approach.</title>
        <authorList>
            <person name="Kananen K."/>
            <person name="Auerbach J.A."/>
            <person name="Kautto E."/>
            <person name="Blachly J.S."/>
        </authorList>
    </citation>
    <scope>NUCLEOTIDE SEQUENCE [LARGE SCALE GENOMIC DNA]</scope>
    <source>
        <strain evidence="2">B95-8</strain>
        <tissue evidence="2">Cell line</tissue>
    </source>
</reference>
<accession>A0ABQ9VT71</accession>
<dbReference type="Proteomes" id="UP001266305">
    <property type="component" value="Unassembled WGS sequence"/>
</dbReference>
<evidence type="ECO:0000256" key="1">
    <source>
        <dbReference type="SAM" id="MobiDB-lite"/>
    </source>
</evidence>
<organism evidence="2 3">
    <name type="scientific">Saguinus oedipus</name>
    <name type="common">Cotton-top tamarin</name>
    <name type="synonym">Oedipomidas oedipus</name>
    <dbReference type="NCBI Taxonomy" id="9490"/>
    <lineage>
        <taxon>Eukaryota</taxon>
        <taxon>Metazoa</taxon>
        <taxon>Chordata</taxon>
        <taxon>Craniata</taxon>
        <taxon>Vertebrata</taxon>
        <taxon>Euteleostomi</taxon>
        <taxon>Mammalia</taxon>
        <taxon>Eutheria</taxon>
        <taxon>Euarchontoglires</taxon>
        <taxon>Primates</taxon>
        <taxon>Haplorrhini</taxon>
        <taxon>Platyrrhini</taxon>
        <taxon>Cebidae</taxon>
        <taxon>Callitrichinae</taxon>
        <taxon>Saguinus</taxon>
    </lineage>
</organism>
<dbReference type="EMBL" id="JASSZA010000005">
    <property type="protein sequence ID" value="KAK2112588.1"/>
    <property type="molecule type" value="Genomic_DNA"/>
</dbReference>